<dbReference type="InterPro" id="IPR046111">
    <property type="entry name" value="DUF6048"/>
</dbReference>
<dbReference type="EMBL" id="FNCW01000006">
    <property type="protein sequence ID" value="SDG75820.1"/>
    <property type="molecule type" value="Genomic_DNA"/>
</dbReference>
<evidence type="ECO:0000313" key="2">
    <source>
        <dbReference type="EMBL" id="SDG75820.1"/>
    </source>
</evidence>
<keyword evidence="1" id="KW-0732">Signal</keyword>
<dbReference type="OrthoDB" id="1199048at2"/>
<dbReference type="Pfam" id="PF19515">
    <property type="entry name" value="DUF6048"/>
    <property type="match status" value="1"/>
</dbReference>
<evidence type="ECO:0008006" key="4">
    <source>
        <dbReference type="Google" id="ProtNLM"/>
    </source>
</evidence>
<feature type="signal peptide" evidence="1">
    <location>
        <begin position="1"/>
        <end position="24"/>
    </location>
</feature>
<proteinExistence type="predicted"/>
<dbReference type="SUPFAM" id="SSF56935">
    <property type="entry name" value="Porins"/>
    <property type="match status" value="1"/>
</dbReference>
<accession>A0A1G7WWZ0</accession>
<name>A0A1G7WWZ0_9FLAO</name>
<keyword evidence="3" id="KW-1185">Reference proteome</keyword>
<evidence type="ECO:0000313" key="3">
    <source>
        <dbReference type="Proteomes" id="UP000199296"/>
    </source>
</evidence>
<organism evidence="2 3">
    <name type="scientific">Psychroflexus sediminis</name>
    <dbReference type="NCBI Taxonomy" id="470826"/>
    <lineage>
        <taxon>Bacteria</taxon>
        <taxon>Pseudomonadati</taxon>
        <taxon>Bacteroidota</taxon>
        <taxon>Flavobacteriia</taxon>
        <taxon>Flavobacteriales</taxon>
        <taxon>Flavobacteriaceae</taxon>
        <taxon>Psychroflexus</taxon>
    </lineage>
</organism>
<dbReference type="Proteomes" id="UP000199296">
    <property type="component" value="Unassembled WGS sequence"/>
</dbReference>
<gene>
    <name evidence="2" type="ORF">SAMN04488027_106151</name>
</gene>
<evidence type="ECO:0000256" key="1">
    <source>
        <dbReference type="SAM" id="SignalP"/>
    </source>
</evidence>
<feature type="chain" id="PRO_5011432407" description="Outer membrane protein beta-barrel domain-containing protein" evidence="1">
    <location>
        <begin position="25"/>
        <end position="248"/>
    </location>
</feature>
<dbReference type="AlphaFoldDB" id="A0A1G7WWZ0"/>
<protein>
    <recommendedName>
        <fullName evidence="4">Outer membrane protein beta-barrel domain-containing protein</fullName>
    </recommendedName>
</protein>
<dbReference type="STRING" id="470826.SAMN04488027_106151"/>
<sequence length="248" mass="28669">MNLRLTCIFFISFFLMLFSSESIAQDKTDVEYEQITDSIFFKDKYGLTVSLDLSRIGKSLWETGYQGIEIGADYRFSEDLYLAGELGNEKSVYNEENIFNETDGSYIKLGANYNLYDNWIGMQNLIYVGMRYGFATYSQNLKSYRIYTTDNYFQPDIRDVDRTFSNLTASWIELQAGIRVNIFGNFYLGAHLQLKTMLSSSTIPNFDNLYVPGFHRTFDYSSIGAGWGYSISYLIPLHTKTKRQAVRN</sequence>
<reference evidence="2 3" key="1">
    <citation type="submission" date="2016-10" db="EMBL/GenBank/DDBJ databases">
        <authorList>
            <person name="de Groot N.N."/>
        </authorList>
    </citation>
    <scope>NUCLEOTIDE SEQUENCE [LARGE SCALE GENOMIC DNA]</scope>
    <source>
        <strain evidence="2 3">DSM 19803</strain>
    </source>
</reference>